<dbReference type="InterPro" id="IPR050570">
    <property type="entry name" value="Cell_wall_metabolism_enzyme"/>
</dbReference>
<reference evidence="4" key="1">
    <citation type="submission" date="2019-11" db="EMBL/GenBank/DDBJ databases">
        <authorList>
            <person name="Feng L."/>
        </authorList>
    </citation>
    <scope>NUCLEOTIDE SEQUENCE</scope>
    <source>
        <strain evidence="4">CnexileLFYP112</strain>
    </source>
</reference>
<dbReference type="Gene3D" id="2.70.70.10">
    <property type="entry name" value="Glucose Permease (Domain IIA)"/>
    <property type="match status" value="1"/>
</dbReference>
<dbReference type="EMBL" id="CACRTG010000001">
    <property type="protein sequence ID" value="VYS80498.1"/>
    <property type="molecule type" value="Genomic_DNA"/>
</dbReference>
<feature type="compositionally biased region" description="Low complexity" evidence="1">
    <location>
        <begin position="90"/>
        <end position="100"/>
    </location>
</feature>
<name>A0A6N2RJ80_9FIRM</name>
<feature type="transmembrane region" description="Helical" evidence="2">
    <location>
        <begin position="14"/>
        <end position="34"/>
    </location>
</feature>
<accession>A0A6N2RJ80</accession>
<keyword evidence="2" id="KW-0812">Transmembrane</keyword>
<dbReference type="AlphaFoldDB" id="A0A6N2RJ80"/>
<protein>
    <submittedName>
        <fullName evidence="4">Stage II sporulation protein Q</fullName>
    </submittedName>
</protein>
<keyword evidence="2" id="KW-0472">Membrane</keyword>
<feature type="domain" description="M23ase beta-sheet core" evidence="3">
    <location>
        <begin position="151"/>
        <end position="243"/>
    </location>
</feature>
<feature type="compositionally biased region" description="Basic and acidic residues" evidence="1">
    <location>
        <begin position="42"/>
        <end position="66"/>
    </location>
</feature>
<dbReference type="InterPro" id="IPR016047">
    <property type="entry name" value="M23ase_b-sheet_dom"/>
</dbReference>
<evidence type="ECO:0000256" key="2">
    <source>
        <dbReference type="SAM" id="Phobius"/>
    </source>
</evidence>
<dbReference type="PANTHER" id="PTHR21666">
    <property type="entry name" value="PEPTIDASE-RELATED"/>
    <property type="match status" value="1"/>
</dbReference>
<feature type="compositionally biased region" description="Basic and acidic residues" evidence="1">
    <location>
        <begin position="80"/>
        <end position="89"/>
    </location>
</feature>
<proteinExistence type="predicted"/>
<evidence type="ECO:0000256" key="1">
    <source>
        <dbReference type="SAM" id="MobiDB-lite"/>
    </source>
</evidence>
<sequence length="249" mass="27742">MKNNLGPSRRGKGAAVGLVICFVAVIALVGFFTFSRYKRDMSRQLAKTEEKTDTEEKQKDIKETEKSQTTNSQAIQNKAQETEKQKEETQTQTEQRQNQTSPTATQPDALAFSENDLLAWPVDGNVLMNYSMDQTIYFSTLDQYKYNPALIIGGEVGTEVTASARGIVKSVEVNAQTGNTVTMDLGNGYEAVYGQLKEVPVQEGNYVEQGELVGYLSEPTKYYSVEGCNLYFQLLKDGEPVNPMEYMDS</sequence>
<dbReference type="PANTHER" id="PTHR21666:SF270">
    <property type="entry name" value="MUREIN HYDROLASE ACTIVATOR ENVC"/>
    <property type="match status" value="1"/>
</dbReference>
<dbReference type="SUPFAM" id="SSF51261">
    <property type="entry name" value="Duplicated hybrid motif"/>
    <property type="match status" value="1"/>
</dbReference>
<feature type="region of interest" description="Disordered" evidence="1">
    <location>
        <begin position="42"/>
        <end position="106"/>
    </location>
</feature>
<dbReference type="Pfam" id="PF01551">
    <property type="entry name" value="Peptidase_M23"/>
    <property type="match status" value="1"/>
</dbReference>
<evidence type="ECO:0000313" key="4">
    <source>
        <dbReference type="EMBL" id="VYS80498.1"/>
    </source>
</evidence>
<dbReference type="InterPro" id="IPR011055">
    <property type="entry name" value="Dup_hybrid_motif"/>
</dbReference>
<dbReference type="GO" id="GO:0004222">
    <property type="term" value="F:metalloendopeptidase activity"/>
    <property type="evidence" value="ECO:0007669"/>
    <property type="project" value="TreeGrafter"/>
</dbReference>
<dbReference type="CDD" id="cd12797">
    <property type="entry name" value="M23_peptidase"/>
    <property type="match status" value="1"/>
</dbReference>
<gene>
    <name evidence="4" type="primary">spoIIQ</name>
    <name evidence="4" type="ORF">CNLFYP112_00175</name>
</gene>
<keyword evidence="2" id="KW-1133">Transmembrane helix</keyword>
<organism evidence="4">
    <name type="scientific">[Clostridium] nexile</name>
    <dbReference type="NCBI Taxonomy" id="29361"/>
    <lineage>
        <taxon>Bacteria</taxon>
        <taxon>Bacillati</taxon>
        <taxon>Bacillota</taxon>
        <taxon>Clostridia</taxon>
        <taxon>Lachnospirales</taxon>
        <taxon>Lachnospiraceae</taxon>
        <taxon>Tyzzerella</taxon>
    </lineage>
</organism>
<evidence type="ECO:0000259" key="3">
    <source>
        <dbReference type="Pfam" id="PF01551"/>
    </source>
</evidence>